<organism evidence="2 3">
    <name type="scientific">Streptomyces gancidicus BKS 13-15</name>
    <dbReference type="NCBI Taxonomy" id="1284664"/>
    <lineage>
        <taxon>Bacteria</taxon>
        <taxon>Bacillati</taxon>
        <taxon>Actinomycetota</taxon>
        <taxon>Actinomycetes</taxon>
        <taxon>Kitasatosporales</taxon>
        <taxon>Streptomycetaceae</taxon>
        <taxon>Streptomyces</taxon>
        <taxon>Streptomyces pseudogriseolus group</taxon>
    </lineage>
</organism>
<dbReference type="PATRIC" id="fig|1284664.3.peg.6519"/>
<proteinExistence type="predicted"/>
<evidence type="ECO:0000313" key="2">
    <source>
        <dbReference type="EMBL" id="EMF20373.1"/>
    </source>
</evidence>
<comment type="caution">
    <text evidence="2">The sequence shown here is derived from an EMBL/GenBank/DDBJ whole genome shotgun (WGS) entry which is preliminary data.</text>
</comment>
<protein>
    <submittedName>
        <fullName evidence="2">Uncharacterized protein</fullName>
    </submittedName>
</protein>
<dbReference type="AlphaFoldDB" id="M3C8H1"/>
<keyword evidence="1" id="KW-0812">Transmembrane</keyword>
<dbReference type="Proteomes" id="UP000011732">
    <property type="component" value="Unassembled WGS sequence"/>
</dbReference>
<gene>
    <name evidence="2" type="ORF">H114_32559</name>
</gene>
<evidence type="ECO:0000313" key="3">
    <source>
        <dbReference type="Proteomes" id="UP000011732"/>
    </source>
</evidence>
<dbReference type="EMBL" id="AOHP01000169">
    <property type="protein sequence ID" value="EMF20373.1"/>
    <property type="molecule type" value="Genomic_DNA"/>
</dbReference>
<dbReference type="OrthoDB" id="4329068at2"/>
<accession>M3C8H1</accession>
<feature type="transmembrane region" description="Helical" evidence="1">
    <location>
        <begin position="55"/>
        <end position="72"/>
    </location>
</feature>
<evidence type="ECO:0000256" key="1">
    <source>
        <dbReference type="SAM" id="Phobius"/>
    </source>
</evidence>
<dbReference type="RefSeq" id="WP_006136732.1">
    <property type="nucleotide sequence ID" value="NZ_AOHP01000169.1"/>
</dbReference>
<reference evidence="2 3" key="1">
    <citation type="journal article" date="2013" name="Genome Announc.">
        <title>Draft Genome Sequence of Streptomyces gancidicus Strain BKS 13-15.</title>
        <authorList>
            <person name="Kumar S."/>
            <person name="Kaur N."/>
            <person name="Singh N.K."/>
            <person name="Raghava G.P."/>
            <person name="Mayilraj S."/>
        </authorList>
    </citation>
    <scope>NUCLEOTIDE SEQUENCE [LARGE SCALE GENOMIC DNA]</scope>
    <source>
        <strain evidence="2 3">BKS 13-15</strain>
    </source>
</reference>
<keyword evidence="1" id="KW-0472">Membrane</keyword>
<keyword evidence="1" id="KW-1133">Transmembrane helix</keyword>
<name>M3C8H1_STREZ</name>
<keyword evidence="3" id="KW-1185">Reference proteome</keyword>
<sequence>MFEYRCNLCGETRTAASQAEARVLRARHRDDFHGPDEIVEVGRTRFADLPREQQIATVVVAVVLLVAAWVRFG</sequence>